<dbReference type="InterPro" id="IPR005152">
    <property type="entry name" value="Lipase_secreted"/>
</dbReference>
<dbReference type="GO" id="GO:0016042">
    <property type="term" value="P:lipid catabolic process"/>
    <property type="evidence" value="ECO:0007669"/>
    <property type="project" value="InterPro"/>
</dbReference>
<dbReference type="Proteomes" id="UP001152885">
    <property type="component" value="Unassembled WGS sequence"/>
</dbReference>
<dbReference type="GO" id="GO:0004806">
    <property type="term" value="F:triacylglycerol lipase activity"/>
    <property type="evidence" value="ECO:0007669"/>
    <property type="project" value="UniProtKB-EC"/>
</dbReference>
<proteinExistence type="predicted"/>
<evidence type="ECO:0008006" key="8">
    <source>
        <dbReference type="Google" id="ProtNLM"/>
    </source>
</evidence>
<dbReference type="Gene3D" id="1.10.260.130">
    <property type="match status" value="1"/>
</dbReference>
<dbReference type="Gene3D" id="3.40.50.1820">
    <property type="entry name" value="alpha/beta hydrolase"/>
    <property type="match status" value="1"/>
</dbReference>
<reference evidence="6" key="1">
    <citation type="submission" date="2022-12" db="EMBL/GenBank/DDBJ databases">
        <authorList>
            <person name="Brejova B."/>
        </authorList>
    </citation>
    <scope>NUCLEOTIDE SEQUENCE</scope>
</reference>
<keyword evidence="1 5" id="KW-0732">Signal</keyword>
<dbReference type="PANTHER" id="PTHR34853">
    <property type="match status" value="1"/>
</dbReference>
<evidence type="ECO:0000313" key="7">
    <source>
        <dbReference type="Proteomes" id="UP001152885"/>
    </source>
</evidence>
<comment type="caution">
    <text evidence="6">The sequence shown here is derived from an EMBL/GenBank/DDBJ whole genome shotgun (WGS) entry which is preliminary data.</text>
</comment>
<dbReference type="PANTHER" id="PTHR34853:SF1">
    <property type="entry name" value="LIPASE 5"/>
    <property type="match status" value="1"/>
</dbReference>
<evidence type="ECO:0000256" key="5">
    <source>
        <dbReference type="SAM" id="SignalP"/>
    </source>
</evidence>
<keyword evidence="3" id="KW-0325">Glycoprotein</keyword>
<dbReference type="OrthoDB" id="2373480at2759"/>
<evidence type="ECO:0000313" key="6">
    <source>
        <dbReference type="EMBL" id="CAI5759402.1"/>
    </source>
</evidence>
<evidence type="ECO:0000256" key="2">
    <source>
        <dbReference type="ARBA" id="ARBA00023157"/>
    </source>
</evidence>
<feature type="signal peptide" evidence="5">
    <location>
        <begin position="1"/>
        <end position="18"/>
    </location>
</feature>
<protein>
    <recommendedName>
        <fullName evidence="8">Triacylglycerol lipase</fullName>
    </recommendedName>
</protein>
<evidence type="ECO:0000256" key="3">
    <source>
        <dbReference type="ARBA" id="ARBA00023180"/>
    </source>
</evidence>
<dbReference type="SUPFAM" id="SSF53474">
    <property type="entry name" value="alpha/beta-Hydrolases"/>
    <property type="match status" value="1"/>
</dbReference>
<feature type="chain" id="PRO_5040739664" description="Triacylglycerol lipase" evidence="5">
    <location>
        <begin position="19"/>
        <end position="408"/>
    </location>
</feature>
<dbReference type="AlphaFoldDB" id="A0A9W4TYH9"/>
<organism evidence="6 7">
    <name type="scientific">Candida verbasci</name>
    <dbReference type="NCBI Taxonomy" id="1227364"/>
    <lineage>
        <taxon>Eukaryota</taxon>
        <taxon>Fungi</taxon>
        <taxon>Dikarya</taxon>
        <taxon>Ascomycota</taxon>
        <taxon>Saccharomycotina</taxon>
        <taxon>Pichiomycetes</taxon>
        <taxon>Debaryomycetaceae</taxon>
        <taxon>Candida/Lodderomyces clade</taxon>
        <taxon>Candida</taxon>
    </lineage>
</organism>
<gene>
    <name evidence="6" type="ORF">CANVERA_P3915</name>
</gene>
<dbReference type="InterPro" id="IPR029058">
    <property type="entry name" value="AB_hydrolase_fold"/>
</dbReference>
<comment type="catalytic activity">
    <reaction evidence="4">
        <text>a triacylglycerol + H2O = a diacylglycerol + a fatty acid + H(+)</text>
        <dbReference type="Rhea" id="RHEA:12044"/>
        <dbReference type="ChEBI" id="CHEBI:15377"/>
        <dbReference type="ChEBI" id="CHEBI:15378"/>
        <dbReference type="ChEBI" id="CHEBI:17855"/>
        <dbReference type="ChEBI" id="CHEBI:18035"/>
        <dbReference type="ChEBI" id="CHEBI:28868"/>
        <dbReference type="EC" id="3.1.1.3"/>
    </reaction>
    <physiologicalReaction direction="left-to-right" evidence="4">
        <dbReference type="Rhea" id="RHEA:12045"/>
    </physiologicalReaction>
</comment>
<evidence type="ECO:0000256" key="4">
    <source>
        <dbReference type="ARBA" id="ARBA00023369"/>
    </source>
</evidence>
<dbReference type="Pfam" id="PF03583">
    <property type="entry name" value="LIP"/>
    <property type="match status" value="1"/>
</dbReference>
<sequence length="408" mass="46748">MLIWWFIIISCKAYYVDKFYTPSYNYTNYTNGQIIKTRQINVKCYAVNIDSPTYQLLVKSENSFNQPNYIVSTIFKSPKNKKNRILSYQNFEQAADTTCACSDGFIYPSINNLQCQFDLIFISKLLEAGWDVIVPDYEGNQSAFPVGRQAAHAVLNSLRAGINFLNVESPRVSLLGYAGGGYASLWASILQPTYAPELNLVSAAVGGIISDIKRIIENVNNGPYAGLIVNILNGLGNEYPQFKEALTKYGNELKRFCLIPTALHYFKADFFNYYGKKYLEDPVISTIIQDNNLFGKPVPQIHIFMFHSKINELSPFKEAWKLYRYYCDEGVQIEFAEDLSYNHMAEAFSGLQASLVWLEKSHNNETKQGCNYKIRSSNLFYEFNSTILYNKVKPNITKWKSKFKYKTD</sequence>
<accession>A0A9W4TYH9</accession>
<keyword evidence="2" id="KW-1015">Disulfide bond</keyword>
<keyword evidence="7" id="KW-1185">Reference proteome</keyword>
<dbReference type="EMBL" id="CANTUO010000004">
    <property type="protein sequence ID" value="CAI5759402.1"/>
    <property type="molecule type" value="Genomic_DNA"/>
</dbReference>
<evidence type="ECO:0000256" key="1">
    <source>
        <dbReference type="ARBA" id="ARBA00022729"/>
    </source>
</evidence>
<name>A0A9W4TYH9_9ASCO</name>